<dbReference type="Pfam" id="PF05099">
    <property type="entry name" value="TerB"/>
    <property type="match status" value="1"/>
</dbReference>
<dbReference type="FunFam" id="1.10.287.110:FF:000011">
    <property type="entry name" value="Co-chaperone protein DjlA"/>
    <property type="match status" value="1"/>
</dbReference>
<dbReference type="AlphaFoldDB" id="A0A1W6B283"/>
<dbReference type="EMBL" id="CP019706">
    <property type="protein sequence ID" value="ARJ41189.1"/>
    <property type="molecule type" value="Genomic_DNA"/>
</dbReference>
<dbReference type="InterPro" id="IPR007791">
    <property type="entry name" value="DjlA_N"/>
</dbReference>
<evidence type="ECO:0000256" key="3">
    <source>
        <dbReference type="ARBA" id="ARBA00022692"/>
    </source>
</evidence>
<dbReference type="CDD" id="cd07316">
    <property type="entry name" value="terB_like_DjlA"/>
    <property type="match status" value="1"/>
</dbReference>
<proteinExistence type="inferred from homology"/>
<gene>
    <name evidence="7" type="primary">djlA</name>
    <name evidence="9" type="ORF">B1H58_03665</name>
</gene>
<keyword evidence="2 7" id="KW-0997">Cell inner membrane</keyword>
<dbReference type="Proteomes" id="UP000192900">
    <property type="component" value="Chromosome"/>
</dbReference>
<name>A0A1W6B283_9GAMM</name>
<keyword evidence="6 7" id="KW-0143">Chaperone</keyword>
<dbReference type="InterPro" id="IPR036869">
    <property type="entry name" value="J_dom_sf"/>
</dbReference>
<accession>A0A1W6B283</accession>
<organism evidence="9 10">
    <name type="scientific">Pantoea alhagi</name>
    <dbReference type="NCBI Taxonomy" id="1891675"/>
    <lineage>
        <taxon>Bacteria</taxon>
        <taxon>Pseudomonadati</taxon>
        <taxon>Pseudomonadota</taxon>
        <taxon>Gammaproteobacteria</taxon>
        <taxon>Enterobacterales</taxon>
        <taxon>Erwiniaceae</taxon>
        <taxon>Pantoea</taxon>
    </lineage>
</organism>
<feature type="topological domain" description="Periplasmic" evidence="7">
    <location>
        <begin position="1"/>
        <end position="6"/>
    </location>
</feature>
<evidence type="ECO:0000256" key="5">
    <source>
        <dbReference type="ARBA" id="ARBA00023136"/>
    </source>
</evidence>
<evidence type="ECO:0000256" key="2">
    <source>
        <dbReference type="ARBA" id="ARBA00022519"/>
    </source>
</evidence>
<feature type="domain" description="J" evidence="8">
    <location>
        <begin position="209"/>
        <end position="275"/>
    </location>
</feature>
<keyword evidence="1 7" id="KW-1003">Cell membrane</keyword>
<keyword evidence="3 7" id="KW-0812">Transmembrane</keyword>
<dbReference type="STRING" id="1891675.B1H58_03665"/>
<dbReference type="Gene3D" id="1.10.3680.10">
    <property type="entry name" value="TerB-like"/>
    <property type="match status" value="1"/>
</dbReference>
<dbReference type="SMART" id="SM00271">
    <property type="entry name" value="DnaJ"/>
    <property type="match status" value="1"/>
</dbReference>
<dbReference type="PANTHER" id="PTHR24074">
    <property type="entry name" value="CO-CHAPERONE PROTEIN DJLA"/>
    <property type="match status" value="1"/>
</dbReference>
<dbReference type="CDD" id="cd06257">
    <property type="entry name" value="DnaJ"/>
    <property type="match status" value="1"/>
</dbReference>
<dbReference type="KEGG" id="palh:B1H58_03665"/>
<evidence type="ECO:0000256" key="7">
    <source>
        <dbReference type="HAMAP-Rule" id="MF_01153"/>
    </source>
</evidence>
<evidence type="ECO:0000256" key="6">
    <source>
        <dbReference type="ARBA" id="ARBA00023186"/>
    </source>
</evidence>
<dbReference type="Pfam" id="PF00226">
    <property type="entry name" value="DnaJ"/>
    <property type="match status" value="1"/>
</dbReference>
<dbReference type="InterPro" id="IPR001623">
    <property type="entry name" value="DnaJ_domain"/>
</dbReference>
<dbReference type="GO" id="GO:0005886">
    <property type="term" value="C:plasma membrane"/>
    <property type="evidence" value="ECO:0007669"/>
    <property type="project" value="UniProtKB-SubCell"/>
</dbReference>
<evidence type="ECO:0000256" key="1">
    <source>
        <dbReference type="ARBA" id="ARBA00022475"/>
    </source>
</evidence>
<dbReference type="FunFam" id="1.10.3680.10:FF:000001">
    <property type="entry name" value="Co-chaperone protein DjlA"/>
    <property type="match status" value="1"/>
</dbReference>
<keyword evidence="10" id="KW-1185">Reference proteome</keyword>
<evidence type="ECO:0000259" key="8">
    <source>
        <dbReference type="PROSITE" id="PS50076"/>
    </source>
</evidence>
<dbReference type="InterPro" id="IPR050817">
    <property type="entry name" value="DjlA_DnaK_co-chaperone"/>
</dbReference>
<dbReference type="GO" id="GO:0051087">
    <property type="term" value="F:protein-folding chaperone binding"/>
    <property type="evidence" value="ECO:0007669"/>
    <property type="project" value="InterPro"/>
</dbReference>
<reference evidence="9 10" key="1">
    <citation type="submission" date="2017-02" db="EMBL/GenBank/DDBJ databases">
        <title>Complete genome sequence of the drought resistance-promoting endophyte Pantoea alhagi LTYR-11Z.</title>
        <authorList>
            <person name="Zhang L."/>
        </authorList>
    </citation>
    <scope>NUCLEOTIDE SEQUENCE [LARGE SCALE GENOMIC DNA]</scope>
    <source>
        <strain evidence="9 10">LTYR-11Z</strain>
    </source>
</reference>
<dbReference type="PROSITE" id="PS50076">
    <property type="entry name" value="DNAJ_2"/>
    <property type="match status" value="1"/>
</dbReference>
<evidence type="ECO:0000256" key="4">
    <source>
        <dbReference type="ARBA" id="ARBA00022989"/>
    </source>
</evidence>
<comment type="domain">
    <text evidence="7">The transmembrane domain is a dimerization domain.</text>
</comment>
<keyword evidence="4 7" id="KW-1133">Transmembrane helix</keyword>
<keyword evidence="5 7" id="KW-0472">Membrane</keyword>
<protein>
    <recommendedName>
        <fullName evidence="7">Co-chaperone protein DjlA</fullName>
    </recommendedName>
</protein>
<dbReference type="InterPro" id="IPR029024">
    <property type="entry name" value="TerB-like"/>
</dbReference>
<dbReference type="OrthoDB" id="9782583at2"/>
<dbReference type="RefSeq" id="WP_085068031.1">
    <property type="nucleotide sequence ID" value="NZ_CP019706.1"/>
</dbReference>
<dbReference type="SUPFAM" id="SSF46565">
    <property type="entry name" value="Chaperone J-domain"/>
    <property type="match status" value="1"/>
</dbReference>
<dbReference type="NCBIfam" id="NF006948">
    <property type="entry name" value="PRK09430.1"/>
    <property type="match status" value="1"/>
</dbReference>
<dbReference type="HAMAP" id="MF_01153">
    <property type="entry name" value="DjlA"/>
    <property type="match status" value="1"/>
</dbReference>
<comment type="subunit">
    <text evidence="7">Homodimer.</text>
</comment>
<dbReference type="Gene3D" id="1.10.287.110">
    <property type="entry name" value="DnaJ domain"/>
    <property type="match status" value="1"/>
</dbReference>
<dbReference type="InterPro" id="IPR023749">
    <property type="entry name" value="DjlA"/>
</dbReference>
<evidence type="ECO:0000313" key="9">
    <source>
        <dbReference type="EMBL" id="ARJ41189.1"/>
    </source>
</evidence>
<comment type="subcellular location">
    <subcellularLocation>
        <location evidence="7">Cell inner membrane</location>
        <topology evidence="7">Single-pass type III membrane protein</topology>
    </subcellularLocation>
</comment>
<comment type="function">
    <text evidence="7">Regulatory DnaK co-chaperone. Direct interaction between DnaK and DjlA is needed for the induction of the wcaABCDE operon, involved in the synthesis of a colanic acid polysaccharide capsule, possibly through activation of the RcsB/RcsC phosphotransfer signaling pathway. The colanic acid capsule may help the bacterium survive conditions outside the host.</text>
</comment>
<sequence>MRYWGKVIGLLLGLLSGAGFWGLLLGLVLGHLVDKIRETQGKAWFSNNQTRQSIFFRTTFQVMGHLTKSKGRVTEADIQIASQQMDRMQLHGTARAQAQQAFREGKQSDYPLRNKLRELRSACFGRFDLIRMFLEIQIQAAFADGSLHPNERQVLYVIAEELGISRTQFDQFLRMMEGGQQFGGGYHSWGGSGQGGQGYGAQQGPTLEAACKVLGVKPTDDYMTIKRAWRKLMAEHHPDKLVAKGLPPEMMEMAKQKAQEIQAAWDLIRKERNFK</sequence>
<evidence type="ECO:0000313" key="10">
    <source>
        <dbReference type="Proteomes" id="UP000192900"/>
    </source>
</evidence>
<feature type="topological domain" description="Cytoplasmic" evidence="7">
    <location>
        <begin position="32"/>
        <end position="275"/>
    </location>
</feature>